<dbReference type="EMBL" id="QMEY01000001">
    <property type="protein sequence ID" value="RBQ21570.1"/>
    <property type="molecule type" value="Genomic_DNA"/>
</dbReference>
<keyword evidence="3" id="KW-1185">Reference proteome</keyword>
<dbReference type="AlphaFoldDB" id="A0A366M761"/>
<proteinExistence type="predicted"/>
<dbReference type="Proteomes" id="UP000253303">
    <property type="component" value="Unassembled WGS sequence"/>
</dbReference>
<comment type="caution">
    <text evidence="2">The sequence shown here is derived from an EMBL/GenBank/DDBJ whole genome shotgun (WGS) entry which is preliminary data.</text>
</comment>
<organism evidence="2 3">
    <name type="scientific">Spongiactinospora rosea</name>
    <dbReference type="NCBI Taxonomy" id="2248750"/>
    <lineage>
        <taxon>Bacteria</taxon>
        <taxon>Bacillati</taxon>
        <taxon>Actinomycetota</taxon>
        <taxon>Actinomycetes</taxon>
        <taxon>Streptosporangiales</taxon>
        <taxon>Streptosporangiaceae</taxon>
        <taxon>Spongiactinospora</taxon>
    </lineage>
</organism>
<evidence type="ECO:0000313" key="2">
    <source>
        <dbReference type="EMBL" id="RBQ21570.1"/>
    </source>
</evidence>
<dbReference type="RefSeq" id="WP_113978316.1">
    <property type="nucleotide sequence ID" value="NZ_QMEY01000001.1"/>
</dbReference>
<evidence type="ECO:0000256" key="1">
    <source>
        <dbReference type="SAM" id="MobiDB-lite"/>
    </source>
</evidence>
<gene>
    <name evidence="2" type="ORF">DP939_02340</name>
</gene>
<protein>
    <submittedName>
        <fullName evidence="2">Uncharacterized protein</fullName>
    </submittedName>
</protein>
<dbReference type="OrthoDB" id="3542676at2"/>
<sequence>MKRKHAHEYSPEEFDRAVTMIQSDADLRADIEAITGQSLEGKTPRELFDTFRSIQHAAEVQAAVVNYGRARQAVRDTRAMLEADASAEEALGLARKEIERLEKSNEELKRKNQALSAGQGATPLRVAGGRA</sequence>
<feature type="region of interest" description="Disordered" evidence="1">
    <location>
        <begin position="107"/>
        <end position="131"/>
    </location>
</feature>
<evidence type="ECO:0000313" key="3">
    <source>
        <dbReference type="Proteomes" id="UP000253303"/>
    </source>
</evidence>
<reference evidence="2 3" key="1">
    <citation type="submission" date="2018-06" db="EMBL/GenBank/DDBJ databases">
        <title>Sphaerisporangium craniellae sp. nov., isolated from a marine sponge in the South China Sea.</title>
        <authorList>
            <person name="Li L."/>
        </authorList>
    </citation>
    <scope>NUCLEOTIDE SEQUENCE [LARGE SCALE GENOMIC DNA]</scope>
    <source>
        <strain evidence="2 3">LHW63015</strain>
    </source>
</reference>
<name>A0A366M761_9ACTN</name>
<accession>A0A366M761</accession>